<organism evidence="1 2">
    <name type="scientific">Dreissena polymorpha</name>
    <name type="common">Zebra mussel</name>
    <name type="synonym">Mytilus polymorpha</name>
    <dbReference type="NCBI Taxonomy" id="45954"/>
    <lineage>
        <taxon>Eukaryota</taxon>
        <taxon>Metazoa</taxon>
        <taxon>Spiralia</taxon>
        <taxon>Lophotrochozoa</taxon>
        <taxon>Mollusca</taxon>
        <taxon>Bivalvia</taxon>
        <taxon>Autobranchia</taxon>
        <taxon>Heteroconchia</taxon>
        <taxon>Euheterodonta</taxon>
        <taxon>Imparidentia</taxon>
        <taxon>Neoheterodontei</taxon>
        <taxon>Myida</taxon>
        <taxon>Dreissenoidea</taxon>
        <taxon>Dreissenidae</taxon>
        <taxon>Dreissena</taxon>
    </lineage>
</organism>
<evidence type="ECO:0000313" key="1">
    <source>
        <dbReference type="EMBL" id="KAH3866185.1"/>
    </source>
</evidence>
<sequence length="63" mass="6797">MESVNIAHPEQMGLDLQATNVIPARPTDSVHLYESIPPSPIADISFSDFAEDTGIITINFLVG</sequence>
<evidence type="ECO:0000313" key="2">
    <source>
        <dbReference type="Proteomes" id="UP000828390"/>
    </source>
</evidence>
<dbReference type="AlphaFoldDB" id="A0A9D4LXT2"/>
<dbReference type="Proteomes" id="UP000828390">
    <property type="component" value="Unassembled WGS sequence"/>
</dbReference>
<dbReference type="EMBL" id="JAIWYP010000002">
    <property type="protein sequence ID" value="KAH3866185.1"/>
    <property type="molecule type" value="Genomic_DNA"/>
</dbReference>
<name>A0A9D4LXT2_DREPO</name>
<proteinExistence type="predicted"/>
<gene>
    <name evidence="1" type="ORF">DPMN_029242</name>
</gene>
<keyword evidence="2" id="KW-1185">Reference proteome</keyword>
<accession>A0A9D4LXT2</accession>
<reference evidence="1" key="1">
    <citation type="journal article" date="2019" name="bioRxiv">
        <title>The Genome of the Zebra Mussel, Dreissena polymorpha: A Resource for Invasive Species Research.</title>
        <authorList>
            <person name="McCartney M.A."/>
            <person name="Auch B."/>
            <person name="Kono T."/>
            <person name="Mallez S."/>
            <person name="Zhang Y."/>
            <person name="Obille A."/>
            <person name="Becker A."/>
            <person name="Abrahante J.E."/>
            <person name="Garbe J."/>
            <person name="Badalamenti J.P."/>
            <person name="Herman A."/>
            <person name="Mangelson H."/>
            <person name="Liachko I."/>
            <person name="Sullivan S."/>
            <person name="Sone E.D."/>
            <person name="Koren S."/>
            <person name="Silverstein K.A.T."/>
            <person name="Beckman K.B."/>
            <person name="Gohl D.M."/>
        </authorList>
    </citation>
    <scope>NUCLEOTIDE SEQUENCE</scope>
    <source>
        <strain evidence="1">Duluth1</strain>
        <tissue evidence="1">Whole animal</tissue>
    </source>
</reference>
<comment type="caution">
    <text evidence="1">The sequence shown here is derived from an EMBL/GenBank/DDBJ whole genome shotgun (WGS) entry which is preliminary data.</text>
</comment>
<reference evidence="1" key="2">
    <citation type="submission" date="2020-11" db="EMBL/GenBank/DDBJ databases">
        <authorList>
            <person name="McCartney M.A."/>
            <person name="Auch B."/>
            <person name="Kono T."/>
            <person name="Mallez S."/>
            <person name="Becker A."/>
            <person name="Gohl D.M."/>
            <person name="Silverstein K.A.T."/>
            <person name="Koren S."/>
            <person name="Bechman K.B."/>
            <person name="Herman A."/>
            <person name="Abrahante J.E."/>
            <person name="Garbe J."/>
        </authorList>
    </citation>
    <scope>NUCLEOTIDE SEQUENCE</scope>
    <source>
        <strain evidence="1">Duluth1</strain>
        <tissue evidence="1">Whole animal</tissue>
    </source>
</reference>
<protein>
    <submittedName>
        <fullName evidence="1">Uncharacterized protein</fullName>
    </submittedName>
</protein>